<dbReference type="Gramene" id="TraesSTA2B03G00989550.1">
    <property type="protein sequence ID" value="TraesSTA2B03G00989550.1.CDS1"/>
    <property type="gene ID" value="TraesSTA2B03G00989550"/>
</dbReference>
<evidence type="ECO:0000313" key="2">
    <source>
        <dbReference type="EnsemblPlants" id="TraesCS2B02G402700.1.cds1"/>
    </source>
</evidence>
<dbReference type="Proteomes" id="UP000019116">
    <property type="component" value="Chromosome 2B"/>
</dbReference>
<dbReference type="Gramene" id="TraesCLE_scaffold_064049_01G000300.1">
    <property type="protein sequence ID" value="TraesCLE_scaffold_064049_01G000300.1"/>
    <property type="gene ID" value="TraesCLE_scaffold_064049_01G000300"/>
</dbReference>
<dbReference type="Gramene" id="TraesMAC2B03G00991730.1">
    <property type="protein sequence ID" value="TraesMAC2B03G00991730.1.CDS1"/>
    <property type="gene ID" value="TraesMAC2B03G00991730"/>
</dbReference>
<dbReference type="Gramene" id="TraesCAD_scaffold_016240_01G000300.1">
    <property type="protein sequence ID" value="TraesCAD_scaffold_016240_01G000300.1"/>
    <property type="gene ID" value="TraesCAD_scaffold_016240_01G000300"/>
</dbReference>
<proteinExistence type="predicted"/>
<sequence>MAIEVPVPLSEEEEIRSMVNEGIVDPHLEEFFRTMQSELQAARESPTLALLDWLDGFEDAAAAFTHEIVEVEEELRHGADVFDGRAGEEALLSELRSQAAWCGARRAEAAALVADARRLRDGYLRTMPRTADEQEIVESAASAFQEFLAREMDGGGVPEADAARAEAIDAAARAGQGVGARFAATFVGLAERLRRRAEAYAGTGAGEDQAVAEAVRRHAAAVEALCADPEALVARMLASGWWRLWRYLNRHAGGGITPTQSSMLATPTPATHPHLP</sequence>
<dbReference type="Gramene" id="TraesROB_scaffold_069162_01G000300.1">
    <property type="protein sequence ID" value="TraesROB_scaffold_069162_01G000300.1"/>
    <property type="gene ID" value="TraesROB_scaffold_069162_01G000300"/>
</dbReference>
<dbReference type="Gramene" id="TraesCS2B02G402700.1">
    <property type="protein sequence ID" value="TraesCS2B02G402700.1.cds1"/>
    <property type="gene ID" value="TraesCS2B02G402700"/>
</dbReference>
<dbReference type="Gramene" id="TraesNOR2B03G01007990.1">
    <property type="protein sequence ID" value="TraesNOR2B03G01007990.1.CDS1"/>
    <property type="gene ID" value="TraesNOR2B03G01007990"/>
</dbReference>
<dbReference type="Gramene" id="TraesJUL2B03G01000720.1">
    <property type="protein sequence ID" value="TraesJUL2B03G01000720.1.CDS1"/>
    <property type="gene ID" value="TraesJUL2B03G01000720"/>
</dbReference>
<name>A0A3B6CA77_WHEAT</name>
<dbReference type="Gramene" id="TraesCS2B03G1025400.1">
    <property type="protein sequence ID" value="TraesCS2B03G1025400.1.CDS1"/>
    <property type="gene ID" value="TraesCS2B03G1025400"/>
</dbReference>
<dbReference type="Gramene" id="TraesWEE_scaffold_061046_01G000100.1">
    <property type="protein sequence ID" value="TraesWEE_scaffold_061046_01G000100.1"/>
    <property type="gene ID" value="TraesWEE_scaffold_061046_01G000100"/>
</dbReference>
<dbReference type="Gramene" id="TraesJAG2B03G00993630.1">
    <property type="protein sequence ID" value="TraesJAG2B03G00993630.1.CDS1"/>
    <property type="gene ID" value="TraesJAG2B03G00993630"/>
</dbReference>
<dbReference type="Gramene" id="TraesPARA_EIv1.0_0521830.1">
    <property type="protein sequence ID" value="TraesPARA_EIv1.0_0521830.1.CDS1"/>
    <property type="gene ID" value="TraesPARA_EIv1.0_0521830"/>
</dbReference>
<feature type="compositionally biased region" description="Low complexity" evidence="1">
    <location>
        <begin position="264"/>
        <end position="276"/>
    </location>
</feature>
<evidence type="ECO:0000256" key="1">
    <source>
        <dbReference type="SAM" id="MobiDB-lite"/>
    </source>
</evidence>
<evidence type="ECO:0000313" key="3">
    <source>
        <dbReference type="Proteomes" id="UP000019116"/>
    </source>
</evidence>
<keyword evidence="3" id="KW-1185">Reference proteome</keyword>
<reference evidence="2" key="1">
    <citation type="submission" date="2018-08" db="EMBL/GenBank/DDBJ databases">
        <authorList>
            <person name="Rossello M."/>
        </authorList>
    </citation>
    <scope>NUCLEOTIDE SEQUENCE [LARGE SCALE GENOMIC DNA]</scope>
    <source>
        <strain evidence="2">cv. Chinese Spring</strain>
    </source>
</reference>
<dbReference type="AlphaFoldDB" id="A0A3B6CA77"/>
<protein>
    <submittedName>
        <fullName evidence="2">Uncharacterized protein</fullName>
    </submittedName>
</protein>
<feature type="region of interest" description="Disordered" evidence="1">
    <location>
        <begin position="257"/>
        <end position="276"/>
    </location>
</feature>
<organism evidence="2">
    <name type="scientific">Triticum aestivum</name>
    <name type="common">Wheat</name>
    <dbReference type="NCBI Taxonomy" id="4565"/>
    <lineage>
        <taxon>Eukaryota</taxon>
        <taxon>Viridiplantae</taxon>
        <taxon>Streptophyta</taxon>
        <taxon>Embryophyta</taxon>
        <taxon>Tracheophyta</taxon>
        <taxon>Spermatophyta</taxon>
        <taxon>Magnoliopsida</taxon>
        <taxon>Liliopsida</taxon>
        <taxon>Poales</taxon>
        <taxon>Poaceae</taxon>
        <taxon>BOP clade</taxon>
        <taxon>Pooideae</taxon>
        <taxon>Triticodae</taxon>
        <taxon>Triticeae</taxon>
        <taxon>Triticinae</taxon>
        <taxon>Triticum</taxon>
    </lineage>
</organism>
<reference evidence="2" key="2">
    <citation type="submission" date="2018-10" db="UniProtKB">
        <authorList>
            <consortium name="EnsemblPlants"/>
        </authorList>
    </citation>
    <scope>IDENTIFICATION</scope>
</reference>
<dbReference type="EnsemblPlants" id="TraesCS2B02G402700.1">
    <property type="protein sequence ID" value="TraesCS2B02G402700.1.cds1"/>
    <property type="gene ID" value="TraesCS2B02G402700"/>
</dbReference>
<dbReference type="Gramene" id="TraesRN2B0101063500.1">
    <property type="protein sequence ID" value="TraesRN2B0101063500.1"/>
    <property type="gene ID" value="TraesRN2B0101063500"/>
</dbReference>
<dbReference type="Gramene" id="TraesSYM2B03G01008460.1">
    <property type="protein sequence ID" value="TraesSYM2B03G01008460.1.CDS1"/>
    <property type="gene ID" value="TraesSYM2B03G01008460"/>
</dbReference>
<dbReference type="Gramene" id="TraesARI2B03G01008690.1">
    <property type="protein sequence ID" value="TraesARI2B03G01008690.1.CDS1"/>
    <property type="gene ID" value="TraesARI2B03G01008690"/>
</dbReference>
<accession>A0A3B6CA77</accession>